<evidence type="ECO:0000313" key="1">
    <source>
        <dbReference type="EMBL" id="MBC5714201.1"/>
    </source>
</evidence>
<dbReference type="EMBL" id="JACOPH010000005">
    <property type="protein sequence ID" value="MBC5714201.1"/>
    <property type="molecule type" value="Genomic_DNA"/>
</dbReference>
<dbReference type="AlphaFoldDB" id="A0A923RT02"/>
<keyword evidence="1" id="KW-0418">Kinase</keyword>
<proteinExistence type="predicted"/>
<reference evidence="1" key="1">
    <citation type="submission" date="2020-08" db="EMBL/GenBank/DDBJ databases">
        <title>Genome public.</title>
        <authorList>
            <person name="Liu C."/>
            <person name="Sun Q."/>
        </authorList>
    </citation>
    <scope>NUCLEOTIDE SEQUENCE</scope>
    <source>
        <strain evidence="1">BX1005</strain>
    </source>
</reference>
<keyword evidence="1" id="KW-0808">Transferase</keyword>
<dbReference type="RefSeq" id="WP_178050324.1">
    <property type="nucleotide sequence ID" value="NZ_JACOPH010000005.1"/>
</dbReference>
<dbReference type="Pfam" id="PF13189">
    <property type="entry name" value="Cytidylate_kin2"/>
    <property type="match status" value="1"/>
</dbReference>
<dbReference type="GO" id="GO:0016301">
    <property type="term" value="F:kinase activity"/>
    <property type="evidence" value="ECO:0007669"/>
    <property type="project" value="UniProtKB-KW"/>
</dbReference>
<gene>
    <name evidence="1" type="ORF">H8S17_08270</name>
</gene>
<protein>
    <submittedName>
        <fullName evidence="1">Cytidylate kinase-like family protein</fullName>
    </submittedName>
</protein>
<evidence type="ECO:0000313" key="2">
    <source>
        <dbReference type="Proteomes" id="UP000606720"/>
    </source>
</evidence>
<dbReference type="Gene3D" id="3.40.50.300">
    <property type="entry name" value="P-loop containing nucleotide triphosphate hydrolases"/>
    <property type="match status" value="1"/>
</dbReference>
<name>A0A923RT02_9FIRM</name>
<dbReference type="InterPro" id="IPR027417">
    <property type="entry name" value="P-loop_NTPase"/>
</dbReference>
<dbReference type="Proteomes" id="UP000606720">
    <property type="component" value="Unassembled WGS sequence"/>
</dbReference>
<sequence>MEKTKYVVTITRQFGSLGRPIAKKMSEKLGIEYYDRDIVDQAAKKLNLPVSVVDEEEESAKKVVANPFSRMMFPLGKGISSTQDKIFEAQQNIIQFLAEKESCIIVGRCSDFTLSEMENVIHIYIYAPYEVRVQHCVEDLKMDINEARKMIVAVDEARDSYHMNFAGYLPDDKNHKDIMIDSTLLGIEGTADYLVEAVKRRFRL</sequence>
<comment type="caution">
    <text evidence="1">The sequence shown here is derived from an EMBL/GenBank/DDBJ whole genome shotgun (WGS) entry which is preliminary data.</text>
</comment>
<dbReference type="SUPFAM" id="SSF52540">
    <property type="entry name" value="P-loop containing nucleoside triphosphate hydrolases"/>
    <property type="match status" value="1"/>
</dbReference>
<organism evidence="1 2">
    <name type="scientific">Roseburia zhanii</name>
    <dbReference type="NCBI Taxonomy" id="2763064"/>
    <lineage>
        <taxon>Bacteria</taxon>
        <taxon>Bacillati</taxon>
        <taxon>Bacillota</taxon>
        <taxon>Clostridia</taxon>
        <taxon>Lachnospirales</taxon>
        <taxon>Lachnospiraceae</taxon>
        <taxon>Roseburia</taxon>
    </lineage>
</organism>
<accession>A0A923RT02</accession>
<keyword evidence="2" id="KW-1185">Reference proteome</keyword>